<evidence type="ECO:0000313" key="2">
    <source>
        <dbReference type="EMBL" id="CAH9111732.1"/>
    </source>
</evidence>
<protein>
    <submittedName>
        <fullName evidence="2">Uncharacterized protein</fullName>
    </submittedName>
</protein>
<evidence type="ECO:0000313" key="3">
    <source>
        <dbReference type="Proteomes" id="UP001152523"/>
    </source>
</evidence>
<gene>
    <name evidence="2" type="ORF">CEPIT_LOCUS19621</name>
</gene>
<feature type="region of interest" description="Disordered" evidence="1">
    <location>
        <begin position="276"/>
        <end position="297"/>
    </location>
</feature>
<reference evidence="2" key="1">
    <citation type="submission" date="2022-07" db="EMBL/GenBank/DDBJ databases">
        <authorList>
            <person name="Macas J."/>
            <person name="Novak P."/>
            <person name="Neumann P."/>
        </authorList>
    </citation>
    <scope>NUCLEOTIDE SEQUENCE</scope>
</reference>
<organism evidence="2 3">
    <name type="scientific">Cuscuta epithymum</name>
    <dbReference type="NCBI Taxonomy" id="186058"/>
    <lineage>
        <taxon>Eukaryota</taxon>
        <taxon>Viridiplantae</taxon>
        <taxon>Streptophyta</taxon>
        <taxon>Embryophyta</taxon>
        <taxon>Tracheophyta</taxon>
        <taxon>Spermatophyta</taxon>
        <taxon>Magnoliopsida</taxon>
        <taxon>eudicotyledons</taxon>
        <taxon>Gunneridae</taxon>
        <taxon>Pentapetalae</taxon>
        <taxon>asterids</taxon>
        <taxon>lamiids</taxon>
        <taxon>Solanales</taxon>
        <taxon>Convolvulaceae</taxon>
        <taxon>Cuscuteae</taxon>
        <taxon>Cuscuta</taxon>
        <taxon>Cuscuta subgen. Cuscuta</taxon>
    </lineage>
</organism>
<evidence type="ECO:0000256" key="1">
    <source>
        <dbReference type="SAM" id="MobiDB-lite"/>
    </source>
</evidence>
<keyword evidence="3" id="KW-1185">Reference proteome</keyword>
<feature type="compositionally biased region" description="Low complexity" evidence="1">
    <location>
        <begin position="214"/>
        <end position="225"/>
    </location>
</feature>
<feature type="compositionally biased region" description="Low complexity" evidence="1">
    <location>
        <begin position="181"/>
        <end position="199"/>
    </location>
</feature>
<sequence length="311" mass="34194">MMMRCTRHVGDMSSAIGVCASCLREELLAINDAQARTATLHRHDDDPSPPHIAFPRSVSPYTHAGRQPVFYATPQVGPGGQLISWEHHYQAAHRKKKHNGRRRRSLFSHLFNKSSDPPEDDSDDPLSAASNKPSSSSSSTTSWFSKVLRRNRDKNNNNNNKFHTISFRDRDNDDDDDDRSTSTATLAAAARHTGAGTRNCGSHAAEDEDEDHCGSSGCSSRSAASPIRKQTTPASSLAQQRGGRKSGGSSRGMTTTFCLSPLVWASPNNRRHKAGMSPEVVYSGQNTVPTTPLDKTRSRKFSDFGRFHHNH</sequence>
<feature type="compositionally biased region" description="Low complexity" evidence="1">
    <location>
        <begin position="125"/>
        <end position="142"/>
    </location>
</feature>
<feature type="region of interest" description="Disordered" evidence="1">
    <location>
        <begin position="39"/>
        <end position="59"/>
    </location>
</feature>
<dbReference type="PANTHER" id="PTHR35486">
    <property type="entry name" value="EXPRESSED PROTEIN"/>
    <property type="match status" value="1"/>
</dbReference>
<dbReference type="PANTHER" id="PTHR35486:SF1">
    <property type="entry name" value="OS02G0689500 PROTEIN"/>
    <property type="match status" value="1"/>
</dbReference>
<dbReference type="EMBL" id="CAMAPF010000183">
    <property type="protein sequence ID" value="CAH9111732.1"/>
    <property type="molecule type" value="Genomic_DNA"/>
</dbReference>
<dbReference type="AlphaFoldDB" id="A0AAV0DXA1"/>
<dbReference type="Proteomes" id="UP001152523">
    <property type="component" value="Unassembled WGS sequence"/>
</dbReference>
<proteinExistence type="predicted"/>
<accession>A0AAV0DXA1</accession>
<comment type="caution">
    <text evidence="2">The sequence shown here is derived from an EMBL/GenBank/DDBJ whole genome shotgun (WGS) entry which is preliminary data.</text>
</comment>
<feature type="region of interest" description="Disordered" evidence="1">
    <location>
        <begin position="110"/>
        <end position="252"/>
    </location>
</feature>
<name>A0AAV0DXA1_9ASTE</name>
<feature type="compositionally biased region" description="Polar residues" evidence="1">
    <location>
        <begin position="228"/>
        <end position="239"/>
    </location>
</feature>